<dbReference type="KEGG" id="tasa:A1Q1_00708"/>
<feature type="domain" description="BZIP" evidence="3">
    <location>
        <begin position="196"/>
        <end position="256"/>
    </location>
</feature>
<reference evidence="4 5" key="1">
    <citation type="journal article" date="2012" name="Eukaryot. Cell">
        <title>Draft genome sequence of CBS 2479, the standard type strain of Trichosporon asahii.</title>
        <authorList>
            <person name="Yang R.Y."/>
            <person name="Li H.T."/>
            <person name="Zhu H."/>
            <person name="Zhou G.P."/>
            <person name="Wang M."/>
            <person name="Wang L."/>
        </authorList>
    </citation>
    <scope>NUCLEOTIDE SEQUENCE [LARGE SCALE GENOMIC DNA]</scope>
    <source>
        <strain evidence="5">ATCC 90039 / CBS 2479 / JCM 2466 / KCTC 7840 / NCYC 2677 / UAMH 7654</strain>
    </source>
</reference>
<protein>
    <recommendedName>
        <fullName evidence="3">BZIP domain-containing protein</fullName>
    </recommendedName>
</protein>
<keyword evidence="1" id="KW-0175">Coiled coil</keyword>
<dbReference type="VEuPathDB" id="FungiDB:A1Q1_00708"/>
<accession>J4UFE5</accession>
<dbReference type="HOGENOM" id="CLU_924435_0_0_1"/>
<feature type="region of interest" description="Disordered" evidence="2">
    <location>
        <begin position="141"/>
        <end position="179"/>
    </location>
</feature>
<evidence type="ECO:0000313" key="4">
    <source>
        <dbReference type="EMBL" id="EJT50080.1"/>
    </source>
</evidence>
<dbReference type="SUPFAM" id="SSF57959">
    <property type="entry name" value="Leucine zipper domain"/>
    <property type="match status" value="1"/>
</dbReference>
<dbReference type="EMBL" id="ALBS01000131">
    <property type="protein sequence ID" value="EJT50080.1"/>
    <property type="molecule type" value="Genomic_DNA"/>
</dbReference>
<organism evidence="4 5">
    <name type="scientific">Trichosporon asahii var. asahii (strain ATCC 90039 / CBS 2479 / JCM 2466 / KCTC 7840 / NBRC 103889/ NCYC 2677 / UAMH 7654)</name>
    <name type="common">Yeast</name>
    <dbReference type="NCBI Taxonomy" id="1186058"/>
    <lineage>
        <taxon>Eukaryota</taxon>
        <taxon>Fungi</taxon>
        <taxon>Dikarya</taxon>
        <taxon>Basidiomycota</taxon>
        <taxon>Agaricomycotina</taxon>
        <taxon>Tremellomycetes</taxon>
        <taxon>Trichosporonales</taxon>
        <taxon>Trichosporonaceae</taxon>
        <taxon>Trichosporon</taxon>
    </lineage>
</organism>
<dbReference type="GeneID" id="25984222"/>
<comment type="caution">
    <text evidence="4">The sequence shown here is derived from an EMBL/GenBank/DDBJ whole genome shotgun (WGS) entry which is preliminary data.</text>
</comment>
<dbReference type="OrthoDB" id="5571888at2759"/>
<dbReference type="AlphaFoldDB" id="J4UFE5"/>
<dbReference type="InterPro" id="IPR004827">
    <property type="entry name" value="bZIP"/>
</dbReference>
<feature type="compositionally biased region" description="Basic and acidic residues" evidence="2">
    <location>
        <begin position="155"/>
        <end position="179"/>
    </location>
</feature>
<evidence type="ECO:0000259" key="3">
    <source>
        <dbReference type="PROSITE" id="PS50217"/>
    </source>
</evidence>
<feature type="region of interest" description="Disordered" evidence="2">
    <location>
        <begin position="107"/>
        <end position="129"/>
    </location>
</feature>
<sequence>MEALSATAPPTLFDQGSVDKANLFQTIAPSWGNYLYQNVLPSLPADWLANVGQAAQAAAQQQGSEGPANNELFQQWNAQLQNMNNQAGPSNYNYYYNQQSGSIAPSLLAPTVGGSPTAAPAQPSAHPQPQAKLSIDLVDSLVSPPKTEDGEAEDADARSHHSAESSNHEHEHDEGVERDGMIWGMKVEDYRALPARERKRVRNRISARTFRAKRKEHLDSLESTLNSKDLEIKLAHEENLKLKRELIELKRRLAQYEGKPY</sequence>
<proteinExistence type="predicted"/>
<evidence type="ECO:0000313" key="5">
    <source>
        <dbReference type="Proteomes" id="UP000002748"/>
    </source>
</evidence>
<evidence type="ECO:0000256" key="1">
    <source>
        <dbReference type="SAM" id="Coils"/>
    </source>
</evidence>
<feature type="compositionally biased region" description="Low complexity" evidence="2">
    <location>
        <begin position="116"/>
        <end position="129"/>
    </location>
</feature>
<dbReference type="GO" id="GO:0003700">
    <property type="term" value="F:DNA-binding transcription factor activity"/>
    <property type="evidence" value="ECO:0007669"/>
    <property type="project" value="InterPro"/>
</dbReference>
<name>J4UFE5_TRIAS</name>
<dbReference type="PROSITE" id="PS00036">
    <property type="entry name" value="BZIP_BASIC"/>
    <property type="match status" value="1"/>
</dbReference>
<dbReference type="RefSeq" id="XP_014181265.1">
    <property type="nucleotide sequence ID" value="XM_014325790.1"/>
</dbReference>
<dbReference type="Gene3D" id="1.20.5.170">
    <property type="match status" value="1"/>
</dbReference>
<gene>
    <name evidence="4" type="ORF">A1Q1_00708</name>
</gene>
<dbReference type="InterPro" id="IPR046347">
    <property type="entry name" value="bZIP_sf"/>
</dbReference>
<feature type="coiled-coil region" evidence="1">
    <location>
        <begin position="218"/>
        <end position="259"/>
    </location>
</feature>
<dbReference type="Proteomes" id="UP000002748">
    <property type="component" value="Unassembled WGS sequence"/>
</dbReference>
<dbReference type="PROSITE" id="PS50217">
    <property type="entry name" value="BZIP"/>
    <property type="match status" value="1"/>
</dbReference>
<evidence type="ECO:0000256" key="2">
    <source>
        <dbReference type="SAM" id="MobiDB-lite"/>
    </source>
</evidence>